<sequence>MDEQLDGLEIICIGSLYSGSWDKKYWSSSRGKDRYPYPVGYEARRSYNGGVYTMQIRQGPKGPLFEITSVDGHLCSSGQTPDIAWKKFQRGGLQNVKIWPGKRSSCKIDGVEFFGLKNPLVQRLLREMMANVNGSAEQSLASSSFLNEACRTYPIDKYPDERALPDLLSCFSTPRITGKRNKRCKIIDPNSSNAGEINSTEQKDVTCIAKASSATVIKHIQQNSLAYSISSFNEENEHDRLPQKMPESGNLQSLGGEEPSNLSVQGDTQNFLNNSVHLMENSVHGHEESKPDASNDLLIDEKYLPRSQHIEVKKPNCPISVNEKAENAFTAEDSQGNHRMSLFVPDTEDFGHGTQDRNSCGLSDVYILGDMGLSEGLVTESHPEEDIATSNSNINSGKSDFDSVGEEVAKSMMTVLLPQAVPLLKRSSSKKKKKKKSVSPLQNLPSSPKPDEVSQEAEGLAEVQTVQVDHSVISGSEELKCIGFHSFDDNQCGLHAAEQHIIPPCNLKTDLSNIVRVPHPACNDEHFADHIIPSGNKAFSEEHQNVSEYLHGNLTDARIESQEKSFLMEPNSVGDASNSFPMSATISTEARGSGMSVQLPEDIIPNHGTASVHDASTTGTARRVYSRKKVRHANSTTTLHNVLLSESICRSSTTETLPDSELLQMHHSTDKPHTSSDRELHCQPKERLVGGTAILEFGNRVSSQKQGTGWCNNITSNGNDVDAQSHQKPERNLELKNELSDIIELLGCYFHHRPLSSVMLRTKGSVLYIAALCGPTDAKKKTLYLYQIAIEELRIGFPCSSGHTLVFLPSLTDLSGREIAAEGSGLQLTPDGQCLVLIGSIKTPYCSEGRVDCLCSRCKSDCSENCEVKVVQVKAGYVSLLLKVRTTESLHCILVSEPNHLIAAGESGTLHVWTMNSTWSEQTKECTIQVNYSVSPCIFELKRISASLVIGRNGFGEFTIWDISRRVLVSKFCAPSASVLEFFPIGLFSWQRELGGLNYTSVEEHIDKIMDANWFLEQQQNHSFQLLDGEDIAIWLIVSTASDSDAQDDTSIENHKSPVGKWRLALLSKNKFFMGSSLDSRATAICSSAGHGIMGTIDGVLCVWNLITGVTLGILHHFSGSRINCIGTDRSNSSFFTVATDKGELLVYRRSQKKAENQDG</sequence>
<evidence type="ECO:0000256" key="3">
    <source>
        <dbReference type="SAM" id="MobiDB-lite"/>
    </source>
</evidence>
<organism evidence="4 5">
    <name type="scientific">Erythroxylum novogranatense</name>
    <dbReference type="NCBI Taxonomy" id="1862640"/>
    <lineage>
        <taxon>Eukaryota</taxon>
        <taxon>Viridiplantae</taxon>
        <taxon>Streptophyta</taxon>
        <taxon>Embryophyta</taxon>
        <taxon>Tracheophyta</taxon>
        <taxon>Spermatophyta</taxon>
        <taxon>Magnoliopsida</taxon>
        <taxon>eudicotyledons</taxon>
        <taxon>Gunneridae</taxon>
        <taxon>Pentapetalae</taxon>
        <taxon>rosids</taxon>
        <taxon>fabids</taxon>
        <taxon>Malpighiales</taxon>
        <taxon>Erythroxylaceae</taxon>
        <taxon>Erythroxylum</taxon>
    </lineage>
</organism>
<dbReference type="SUPFAM" id="SSF50978">
    <property type="entry name" value="WD40 repeat-like"/>
    <property type="match status" value="1"/>
</dbReference>
<dbReference type="GO" id="GO:0048731">
    <property type="term" value="P:system development"/>
    <property type="evidence" value="ECO:0007669"/>
    <property type="project" value="UniProtKB-ARBA"/>
</dbReference>
<evidence type="ECO:0000256" key="2">
    <source>
        <dbReference type="ARBA" id="ARBA00023242"/>
    </source>
</evidence>
<dbReference type="InterPro" id="IPR003889">
    <property type="entry name" value="FYrich_C"/>
</dbReference>
<name>A0AAV8U8K5_9ROSI</name>
<dbReference type="Pfam" id="PF05965">
    <property type="entry name" value="FYRC"/>
    <property type="match status" value="1"/>
</dbReference>
<dbReference type="PANTHER" id="PTHR22715">
    <property type="entry name" value="TRANSFORMING GROWTH FACTOR BETA REGULATED GENE 1"/>
    <property type="match status" value="1"/>
</dbReference>
<dbReference type="PANTHER" id="PTHR22715:SF1">
    <property type="entry name" value="DNA BINDING PROTEIN"/>
    <property type="match status" value="1"/>
</dbReference>
<feature type="region of interest" description="Disordered" evidence="3">
    <location>
        <begin position="236"/>
        <end position="263"/>
    </location>
</feature>
<keyword evidence="2" id="KW-0539">Nucleus</keyword>
<comment type="caution">
    <text evidence="4">The sequence shown here is derived from an EMBL/GenBank/DDBJ whole genome shotgun (WGS) entry which is preliminary data.</text>
</comment>
<feature type="compositionally biased region" description="Basic residues" evidence="3">
    <location>
        <begin position="427"/>
        <end position="437"/>
    </location>
</feature>
<feature type="region of interest" description="Disordered" evidence="3">
    <location>
        <begin position="426"/>
        <end position="460"/>
    </location>
</feature>
<dbReference type="GO" id="GO:0140993">
    <property type="term" value="F:histone modifying activity"/>
    <property type="evidence" value="ECO:0007669"/>
    <property type="project" value="UniProtKB-ARBA"/>
</dbReference>
<evidence type="ECO:0008006" key="6">
    <source>
        <dbReference type="Google" id="ProtNLM"/>
    </source>
</evidence>
<gene>
    <name evidence="4" type="ORF">K2173_016960</name>
</gene>
<feature type="compositionally biased region" description="Polar residues" evidence="3">
    <location>
        <begin position="388"/>
        <end position="398"/>
    </location>
</feature>
<reference evidence="4 5" key="1">
    <citation type="submission" date="2021-09" db="EMBL/GenBank/DDBJ databases">
        <title>Genomic insights and catalytic innovation underlie evolution of tropane alkaloids biosynthesis.</title>
        <authorList>
            <person name="Wang Y.-J."/>
            <person name="Tian T."/>
            <person name="Huang J.-P."/>
            <person name="Huang S.-X."/>
        </authorList>
    </citation>
    <scope>NUCLEOTIDE SEQUENCE [LARGE SCALE GENOMIC DNA]</scope>
    <source>
        <strain evidence="4">KIB-2018</strain>
        <tissue evidence="4">Leaf</tissue>
    </source>
</reference>
<evidence type="ECO:0000256" key="1">
    <source>
        <dbReference type="ARBA" id="ARBA00004123"/>
    </source>
</evidence>
<proteinExistence type="predicted"/>
<evidence type="ECO:0000313" key="5">
    <source>
        <dbReference type="Proteomes" id="UP001159364"/>
    </source>
</evidence>
<comment type="subcellular location">
    <subcellularLocation>
        <location evidence="1">Nucleus</location>
    </subcellularLocation>
</comment>
<dbReference type="Gene3D" id="3.30.160.360">
    <property type="match status" value="1"/>
</dbReference>
<dbReference type="PROSITE" id="PS51543">
    <property type="entry name" value="FYRC"/>
    <property type="match status" value="1"/>
</dbReference>
<dbReference type="Proteomes" id="UP001159364">
    <property type="component" value="Linkage Group LG01"/>
</dbReference>
<dbReference type="InterPro" id="IPR040092">
    <property type="entry name" value="TBRG1"/>
</dbReference>
<dbReference type="Gene3D" id="2.130.10.10">
    <property type="entry name" value="YVTN repeat-like/Quinoprotein amine dehydrogenase"/>
    <property type="match status" value="1"/>
</dbReference>
<evidence type="ECO:0000313" key="4">
    <source>
        <dbReference type="EMBL" id="KAJ8774514.1"/>
    </source>
</evidence>
<feature type="region of interest" description="Disordered" evidence="3">
    <location>
        <begin position="607"/>
        <end position="629"/>
    </location>
</feature>
<dbReference type="InterPro" id="IPR003888">
    <property type="entry name" value="FYrich_N"/>
</dbReference>
<keyword evidence="5" id="KW-1185">Reference proteome</keyword>
<dbReference type="AlphaFoldDB" id="A0AAV8U8K5"/>
<dbReference type="GO" id="GO:0005634">
    <property type="term" value="C:nucleus"/>
    <property type="evidence" value="ECO:0007669"/>
    <property type="project" value="UniProtKB-SubCell"/>
</dbReference>
<accession>A0AAV8U8K5</accession>
<dbReference type="PROSITE" id="PS51542">
    <property type="entry name" value="FYRN"/>
    <property type="match status" value="1"/>
</dbReference>
<dbReference type="EMBL" id="JAIWQS010000001">
    <property type="protein sequence ID" value="KAJ8774514.1"/>
    <property type="molecule type" value="Genomic_DNA"/>
</dbReference>
<feature type="region of interest" description="Disordered" evidence="3">
    <location>
        <begin position="379"/>
        <end position="402"/>
    </location>
</feature>
<protein>
    <recommendedName>
        <fullName evidence="6">FYR C-terminal domain-containing protein</fullName>
    </recommendedName>
</protein>
<dbReference type="GO" id="GO:0051726">
    <property type="term" value="P:regulation of cell cycle"/>
    <property type="evidence" value="ECO:0007669"/>
    <property type="project" value="TreeGrafter"/>
</dbReference>
<dbReference type="InterPro" id="IPR036322">
    <property type="entry name" value="WD40_repeat_dom_sf"/>
</dbReference>
<dbReference type="InterPro" id="IPR015943">
    <property type="entry name" value="WD40/YVTN_repeat-like_dom_sf"/>
</dbReference>